<feature type="region of interest" description="Disordered" evidence="1">
    <location>
        <begin position="55"/>
        <end position="104"/>
    </location>
</feature>
<dbReference type="AlphaFoldDB" id="A0A4Y2B5K6"/>
<proteinExistence type="predicted"/>
<reference evidence="2 3" key="1">
    <citation type="journal article" date="2019" name="Sci. Rep.">
        <title>Orb-weaving spider Araneus ventricosus genome elucidates the spidroin gene catalogue.</title>
        <authorList>
            <person name="Kono N."/>
            <person name="Nakamura H."/>
            <person name="Ohtoshi R."/>
            <person name="Moran D.A.P."/>
            <person name="Shinohara A."/>
            <person name="Yoshida Y."/>
            <person name="Fujiwara M."/>
            <person name="Mori M."/>
            <person name="Tomita M."/>
            <person name="Arakawa K."/>
        </authorList>
    </citation>
    <scope>NUCLEOTIDE SEQUENCE [LARGE SCALE GENOMIC DNA]</scope>
</reference>
<evidence type="ECO:0000256" key="1">
    <source>
        <dbReference type="SAM" id="MobiDB-lite"/>
    </source>
</evidence>
<protein>
    <submittedName>
        <fullName evidence="2">Uncharacterized protein</fullName>
    </submittedName>
</protein>
<gene>
    <name evidence="2" type="ORF">AVEN_118413_1</name>
</gene>
<dbReference type="Proteomes" id="UP000499080">
    <property type="component" value="Unassembled WGS sequence"/>
</dbReference>
<feature type="compositionally biased region" description="Acidic residues" evidence="1">
    <location>
        <begin position="62"/>
        <end position="75"/>
    </location>
</feature>
<dbReference type="EMBL" id="BGPR01000053">
    <property type="protein sequence ID" value="GBL87490.1"/>
    <property type="molecule type" value="Genomic_DNA"/>
</dbReference>
<evidence type="ECO:0000313" key="3">
    <source>
        <dbReference type="Proteomes" id="UP000499080"/>
    </source>
</evidence>
<keyword evidence="3" id="KW-1185">Reference proteome</keyword>
<organism evidence="2 3">
    <name type="scientific">Araneus ventricosus</name>
    <name type="common">Orbweaver spider</name>
    <name type="synonym">Epeira ventricosa</name>
    <dbReference type="NCBI Taxonomy" id="182803"/>
    <lineage>
        <taxon>Eukaryota</taxon>
        <taxon>Metazoa</taxon>
        <taxon>Ecdysozoa</taxon>
        <taxon>Arthropoda</taxon>
        <taxon>Chelicerata</taxon>
        <taxon>Arachnida</taxon>
        <taxon>Araneae</taxon>
        <taxon>Araneomorphae</taxon>
        <taxon>Entelegynae</taxon>
        <taxon>Araneoidea</taxon>
        <taxon>Araneidae</taxon>
        <taxon>Araneus</taxon>
    </lineage>
</organism>
<evidence type="ECO:0000313" key="2">
    <source>
        <dbReference type="EMBL" id="GBL87490.1"/>
    </source>
</evidence>
<feature type="compositionally biased region" description="Acidic residues" evidence="1">
    <location>
        <begin position="83"/>
        <end position="99"/>
    </location>
</feature>
<accession>A0A4Y2B5K6</accession>
<name>A0A4Y2B5K6_ARAVE</name>
<sequence>MDHLIKRITAGIEEITPAMLFYVFRATAGSCAEMCKWYTLKCTKEQYSGVLDKLNKERPAEDESDLSDIDAEVTEYSDHETDSENDVDDNPVHEEDGDTNSDINVCIIHPFNSNLISP</sequence>
<comment type="caution">
    <text evidence="2">The sequence shown here is derived from an EMBL/GenBank/DDBJ whole genome shotgun (WGS) entry which is preliminary data.</text>
</comment>